<dbReference type="InterPro" id="IPR022560">
    <property type="entry name" value="DUF3473"/>
</dbReference>
<protein>
    <submittedName>
        <fullName evidence="2">Peptidoglycan/xylan/chitin deacetylase, PgdA/CDA1 family</fullName>
    </submittedName>
</protein>
<dbReference type="KEGG" id="hds:HSR122_0936"/>
<name>A0A897MXR0_9EURY</name>
<dbReference type="InterPro" id="IPR045235">
    <property type="entry name" value="PuuE_HpPgdA-like"/>
</dbReference>
<accession>A0A897N1S9</accession>
<dbReference type="GO" id="GO:0005975">
    <property type="term" value="P:carbohydrate metabolic process"/>
    <property type="evidence" value="ECO:0007669"/>
    <property type="project" value="InterPro"/>
</dbReference>
<keyword evidence="4" id="KW-1185">Reference proteome</keyword>
<accession>A0A897MXR0</accession>
<feature type="domain" description="NodB homology" evidence="1">
    <location>
        <begin position="22"/>
        <end position="274"/>
    </location>
</feature>
<reference evidence="2 4" key="1">
    <citation type="submission" date="2020-11" db="EMBL/GenBank/DDBJ databases">
        <title>Carbohydrate-dependent, anaerobic sulfur respiration: A novel catabolism in halophilic archaea.</title>
        <authorList>
            <person name="Sorokin D.Y."/>
            <person name="Messina E."/>
            <person name="Smedile F."/>
            <person name="La Cono V."/>
            <person name="Hallsworth J.E."/>
            <person name="Yakimov M.M."/>
        </authorList>
    </citation>
    <scope>NUCLEOTIDE SEQUENCE</scope>
    <source>
        <strain evidence="2">HSR12-1</strain>
        <strain evidence="3 4">HSR12-2</strain>
    </source>
</reference>
<dbReference type="Pfam" id="PF11959">
    <property type="entry name" value="DUF3473"/>
    <property type="match status" value="1"/>
</dbReference>
<dbReference type="GO" id="GO:0016810">
    <property type="term" value="F:hydrolase activity, acting on carbon-nitrogen (but not peptide) bonds"/>
    <property type="evidence" value="ECO:0007669"/>
    <property type="project" value="InterPro"/>
</dbReference>
<dbReference type="InterPro" id="IPR002509">
    <property type="entry name" value="NODB_dom"/>
</dbReference>
<dbReference type="GeneID" id="68854516"/>
<dbReference type="Proteomes" id="UP000663525">
    <property type="component" value="Chromosome"/>
</dbReference>
<dbReference type="AlphaFoldDB" id="A0A897MXR0"/>
<organism evidence="2 5">
    <name type="scientific">Halapricum desulfuricans</name>
    <dbReference type="NCBI Taxonomy" id="2841257"/>
    <lineage>
        <taxon>Archaea</taxon>
        <taxon>Methanobacteriati</taxon>
        <taxon>Methanobacteriota</taxon>
        <taxon>Stenosarchaea group</taxon>
        <taxon>Halobacteria</taxon>
        <taxon>Halobacteriales</taxon>
        <taxon>Haloarculaceae</taxon>
        <taxon>Halapricum</taxon>
    </lineage>
</organism>
<proteinExistence type="predicted"/>
<dbReference type="RefSeq" id="WP_229111490.1">
    <property type="nucleotide sequence ID" value="NZ_CP064787.1"/>
</dbReference>
<dbReference type="SUPFAM" id="SSF88713">
    <property type="entry name" value="Glycoside hydrolase/deacetylase"/>
    <property type="match status" value="1"/>
</dbReference>
<evidence type="ECO:0000313" key="4">
    <source>
        <dbReference type="Proteomes" id="UP000662973"/>
    </source>
</evidence>
<dbReference type="PANTHER" id="PTHR47561">
    <property type="entry name" value="POLYSACCHARIDE DEACETYLASE FAMILY PROTEIN (AFU_ORTHOLOGUE AFUA_6G05030)"/>
    <property type="match status" value="1"/>
</dbReference>
<evidence type="ECO:0000259" key="1">
    <source>
        <dbReference type="PROSITE" id="PS51677"/>
    </source>
</evidence>
<dbReference type="PROSITE" id="PS51677">
    <property type="entry name" value="NODB"/>
    <property type="match status" value="1"/>
</dbReference>
<dbReference type="EMBL" id="CP064787">
    <property type="protein sequence ID" value="QSG05237.1"/>
    <property type="molecule type" value="Genomic_DNA"/>
</dbReference>
<evidence type="ECO:0000313" key="2">
    <source>
        <dbReference type="EMBL" id="QSG05237.1"/>
    </source>
</evidence>
<sequence length="274" mass="30574">MTARAVLSVDFESFAHTPAYRSASGTTSDPEDIGPDQTERLLETFETHDATSTFFVVSEVAQRHPDRIVAAADRGHEIASHTHTHPLLIDRTVAERREELTRSRQILESVTDASVTGFRAPAFDFGADHFELLADAGYQYDSSVAPCRSIPGWYGGEWSVREPTPASELRANAPDSVTELPIAVMPGLGLPLTGTWIRFFGVHYTLLGMKLLARRGIAPVLYVHPWELADLPPVEGVPRRVYVRTGEWMWRAVERILQSDFEFVTARNVVEETE</sequence>
<dbReference type="InterPro" id="IPR011330">
    <property type="entry name" value="Glyco_hydro/deAcase_b/a-brl"/>
</dbReference>
<evidence type="ECO:0000313" key="3">
    <source>
        <dbReference type="EMBL" id="QSG08340.1"/>
    </source>
</evidence>
<dbReference type="CDD" id="cd10941">
    <property type="entry name" value="CE4_PuuE_HpPgdA_like_2"/>
    <property type="match status" value="1"/>
</dbReference>
<dbReference type="PANTHER" id="PTHR47561:SF1">
    <property type="entry name" value="POLYSACCHARIDE DEACETYLASE FAMILY PROTEIN (AFU_ORTHOLOGUE AFUA_6G05030)"/>
    <property type="match status" value="1"/>
</dbReference>
<gene>
    <name evidence="2" type="primary">cDA1</name>
    <name evidence="3" type="synonym">cDA12</name>
    <name evidence="2" type="ORF">HSR121_0887</name>
    <name evidence="3" type="ORF">HSR122_0936</name>
</gene>
<dbReference type="EMBL" id="CP064788">
    <property type="protein sequence ID" value="QSG08340.1"/>
    <property type="molecule type" value="Genomic_DNA"/>
</dbReference>
<dbReference type="Proteomes" id="UP000662973">
    <property type="component" value="Chromosome"/>
</dbReference>
<dbReference type="Pfam" id="PF01522">
    <property type="entry name" value="Polysacc_deac_1"/>
    <property type="match status" value="1"/>
</dbReference>
<dbReference type="Gene3D" id="3.20.20.370">
    <property type="entry name" value="Glycoside hydrolase/deacetylase"/>
    <property type="match status" value="1"/>
</dbReference>
<evidence type="ECO:0000313" key="5">
    <source>
        <dbReference type="Proteomes" id="UP000663525"/>
    </source>
</evidence>